<dbReference type="Gene3D" id="2.30.42.10">
    <property type="match status" value="1"/>
</dbReference>
<dbReference type="PROSITE" id="PS50106">
    <property type="entry name" value="PDZ"/>
    <property type="match status" value="1"/>
</dbReference>
<evidence type="ECO:0000313" key="2">
    <source>
        <dbReference type="EMBL" id="VDN86719.1"/>
    </source>
</evidence>
<organism evidence="4">
    <name type="scientific">Brugia pahangi</name>
    <name type="common">Filarial nematode worm</name>
    <dbReference type="NCBI Taxonomy" id="6280"/>
    <lineage>
        <taxon>Eukaryota</taxon>
        <taxon>Metazoa</taxon>
        <taxon>Ecdysozoa</taxon>
        <taxon>Nematoda</taxon>
        <taxon>Chromadorea</taxon>
        <taxon>Rhabditida</taxon>
        <taxon>Spirurina</taxon>
        <taxon>Spiruromorpha</taxon>
        <taxon>Filarioidea</taxon>
        <taxon>Onchocercidae</taxon>
        <taxon>Brugia</taxon>
    </lineage>
</organism>
<dbReference type="InterPro" id="IPR001478">
    <property type="entry name" value="PDZ"/>
</dbReference>
<feature type="domain" description="PDZ" evidence="1">
    <location>
        <begin position="13"/>
        <end position="93"/>
    </location>
</feature>
<proteinExistence type="predicted"/>
<dbReference type="WBParaSite" id="BPAG_0000556901-mRNA-1">
    <property type="protein sequence ID" value="BPAG_0000556901-mRNA-1"/>
    <property type="gene ID" value="BPAG_0000556901"/>
</dbReference>
<name>A0A0N4TBI2_BRUPA</name>
<dbReference type="EMBL" id="UZAD01003976">
    <property type="protein sequence ID" value="VDN86719.1"/>
    <property type="molecule type" value="Genomic_DNA"/>
</dbReference>
<dbReference type="InterPro" id="IPR036034">
    <property type="entry name" value="PDZ_sf"/>
</dbReference>
<evidence type="ECO:0000259" key="1">
    <source>
        <dbReference type="PROSITE" id="PS50106"/>
    </source>
</evidence>
<reference evidence="4" key="1">
    <citation type="submission" date="2017-02" db="UniProtKB">
        <authorList>
            <consortium name="WormBaseParasite"/>
        </authorList>
    </citation>
    <scope>IDENTIFICATION</scope>
</reference>
<dbReference type="SMART" id="SM00228">
    <property type="entry name" value="PDZ"/>
    <property type="match status" value="1"/>
</dbReference>
<dbReference type="Proteomes" id="UP000278627">
    <property type="component" value="Unassembled WGS sequence"/>
</dbReference>
<dbReference type="Pfam" id="PF00595">
    <property type="entry name" value="PDZ"/>
    <property type="match status" value="1"/>
</dbReference>
<dbReference type="InterPro" id="IPR050716">
    <property type="entry name" value="MAGUK"/>
</dbReference>
<dbReference type="PANTHER" id="PTHR23122">
    <property type="entry name" value="MEMBRANE-ASSOCIATED GUANYLATE KINASE MAGUK"/>
    <property type="match status" value="1"/>
</dbReference>
<dbReference type="SUPFAM" id="SSF50156">
    <property type="entry name" value="PDZ domain-like"/>
    <property type="match status" value="1"/>
</dbReference>
<keyword evidence="3" id="KW-1185">Reference proteome</keyword>
<evidence type="ECO:0000313" key="3">
    <source>
        <dbReference type="Proteomes" id="UP000278627"/>
    </source>
</evidence>
<gene>
    <name evidence="2" type="ORF">BPAG_LOCUS5533</name>
</gene>
<dbReference type="STRING" id="6280.A0A0N4TBI2"/>
<sequence length="121" mass="13537">MLPVTRIQGDLKIVKVNKCNDTYLGATIRNEGEKVIVGRVIRGGIAEKLDLLREGDEIIEANGNDLRGKNVTEVCEILRSITGELSLVIAPLNRSNDKSQMITSTEVRHFRALFDYDPEVR</sequence>
<evidence type="ECO:0000313" key="4">
    <source>
        <dbReference type="WBParaSite" id="BPAG_0000556901-mRNA-1"/>
    </source>
</evidence>
<reference evidence="2 3" key="2">
    <citation type="submission" date="2018-11" db="EMBL/GenBank/DDBJ databases">
        <authorList>
            <consortium name="Pathogen Informatics"/>
        </authorList>
    </citation>
    <scope>NUCLEOTIDE SEQUENCE [LARGE SCALE GENOMIC DNA]</scope>
</reference>
<accession>A0A0N4TBI2</accession>
<dbReference type="AlphaFoldDB" id="A0A0N4TBI2"/>
<protein>
    <submittedName>
        <fullName evidence="4">PDZ domain-containing protein</fullName>
    </submittedName>
</protein>